<dbReference type="Proteomes" id="UP001060215">
    <property type="component" value="Chromosome 8"/>
</dbReference>
<name>A0ACC0GNC3_9ERIC</name>
<proteinExistence type="predicted"/>
<dbReference type="EMBL" id="CM045765">
    <property type="protein sequence ID" value="KAI8002002.1"/>
    <property type="molecule type" value="Genomic_DNA"/>
</dbReference>
<reference evidence="1 2" key="1">
    <citation type="journal article" date="2022" name="Plant J.">
        <title>Chromosome-level genome of Camellia lanceoleosa provides a valuable resource for understanding genome evolution and self-incompatibility.</title>
        <authorList>
            <person name="Gong W."/>
            <person name="Xiao S."/>
            <person name="Wang L."/>
            <person name="Liao Z."/>
            <person name="Chang Y."/>
            <person name="Mo W."/>
            <person name="Hu G."/>
            <person name="Li W."/>
            <person name="Zhao G."/>
            <person name="Zhu H."/>
            <person name="Hu X."/>
            <person name="Ji K."/>
            <person name="Xiang X."/>
            <person name="Song Q."/>
            <person name="Yuan D."/>
            <person name="Jin S."/>
            <person name="Zhang L."/>
        </authorList>
    </citation>
    <scope>NUCLEOTIDE SEQUENCE [LARGE SCALE GENOMIC DNA]</scope>
    <source>
        <strain evidence="1">SQ_2022a</strain>
    </source>
</reference>
<protein>
    <submittedName>
        <fullName evidence="1">G-type lectin S-receptor-like serine/threonine-protein kinase</fullName>
    </submittedName>
</protein>
<evidence type="ECO:0000313" key="1">
    <source>
        <dbReference type="EMBL" id="KAI8002002.1"/>
    </source>
</evidence>
<accession>A0ACC0GNC3</accession>
<gene>
    <name evidence="1" type="ORF">LOK49_LG09G00515</name>
</gene>
<evidence type="ECO:0000313" key="2">
    <source>
        <dbReference type="Proteomes" id="UP001060215"/>
    </source>
</evidence>
<organism evidence="1 2">
    <name type="scientific">Camellia lanceoleosa</name>
    <dbReference type="NCBI Taxonomy" id="1840588"/>
    <lineage>
        <taxon>Eukaryota</taxon>
        <taxon>Viridiplantae</taxon>
        <taxon>Streptophyta</taxon>
        <taxon>Embryophyta</taxon>
        <taxon>Tracheophyta</taxon>
        <taxon>Spermatophyta</taxon>
        <taxon>Magnoliopsida</taxon>
        <taxon>eudicotyledons</taxon>
        <taxon>Gunneridae</taxon>
        <taxon>Pentapetalae</taxon>
        <taxon>asterids</taxon>
        <taxon>Ericales</taxon>
        <taxon>Theaceae</taxon>
        <taxon>Camellia</taxon>
    </lineage>
</organism>
<comment type="caution">
    <text evidence="1">The sequence shown here is derived from an EMBL/GenBank/DDBJ whole genome shotgun (WGS) entry which is preliminary data.</text>
</comment>
<keyword evidence="2" id="KW-1185">Reference proteome</keyword>
<sequence length="119" mass="13054">MDVWEVLQSHPANKCEEYNQRGSFRKCSMIVSVVPCNCIDGFGPKDSDQWRKGDWFGGCSRKEALECGRNDSGDGFLAVEGVNLPDFASTVAAENIEECEGKCLTNCSCNAFAFVVGIR</sequence>